<gene>
    <name evidence="2" type="ORF">L207DRAFT_582205</name>
</gene>
<keyword evidence="1" id="KW-0732">Signal</keyword>
<feature type="chain" id="PRO_5014417973" evidence="1">
    <location>
        <begin position="24"/>
        <end position="114"/>
    </location>
</feature>
<reference evidence="2 3" key="1">
    <citation type="submission" date="2016-04" db="EMBL/GenBank/DDBJ databases">
        <title>A degradative enzymes factory behind the ericoid mycorrhizal symbiosis.</title>
        <authorList>
            <consortium name="DOE Joint Genome Institute"/>
            <person name="Martino E."/>
            <person name="Morin E."/>
            <person name="Grelet G."/>
            <person name="Kuo A."/>
            <person name="Kohler A."/>
            <person name="Daghino S."/>
            <person name="Barry K."/>
            <person name="Choi C."/>
            <person name="Cichocki N."/>
            <person name="Clum A."/>
            <person name="Copeland A."/>
            <person name="Hainaut M."/>
            <person name="Haridas S."/>
            <person name="Labutti K."/>
            <person name="Lindquist E."/>
            <person name="Lipzen A."/>
            <person name="Khouja H.-R."/>
            <person name="Murat C."/>
            <person name="Ohm R."/>
            <person name="Olson A."/>
            <person name="Spatafora J."/>
            <person name="Veneault-Fourrey C."/>
            <person name="Henrissat B."/>
            <person name="Grigoriev I."/>
            <person name="Martin F."/>
            <person name="Perotto S."/>
        </authorList>
    </citation>
    <scope>NUCLEOTIDE SEQUENCE [LARGE SCALE GENOMIC DNA]</scope>
    <source>
        <strain evidence="2 3">F</strain>
    </source>
</reference>
<feature type="signal peptide" evidence="1">
    <location>
        <begin position="1"/>
        <end position="23"/>
    </location>
</feature>
<dbReference type="AlphaFoldDB" id="A0A2J6RTD8"/>
<accession>A0A2J6RTD8</accession>
<proteinExistence type="predicted"/>
<protein>
    <submittedName>
        <fullName evidence="2">Uncharacterized protein</fullName>
    </submittedName>
</protein>
<dbReference type="Proteomes" id="UP000235786">
    <property type="component" value="Unassembled WGS sequence"/>
</dbReference>
<sequence length="114" mass="11616">MKAFTIISTAALATILLARPTQAMCGATVTYYGYADCGGYGQDGACEVLYVMATDNSNVAGNFTQIGDVCQDMSNTGGAYIDWASLCTVDSGGAENCPCKLVGGGIVEVVCSGD</sequence>
<evidence type="ECO:0000313" key="3">
    <source>
        <dbReference type="Proteomes" id="UP000235786"/>
    </source>
</evidence>
<evidence type="ECO:0000256" key="1">
    <source>
        <dbReference type="SAM" id="SignalP"/>
    </source>
</evidence>
<name>A0A2J6RTD8_HYAVF</name>
<dbReference type="EMBL" id="KZ613944">
    <property type="protein sequence ID" value="PMD41777.1"/>
    <property type="molecule type" value="Genomic_DNA"/>
</dbReference>
<organism evidence="2 3">
    <name type="scientific">Hyaloscypha variabilis (strain UAMH 11265 / GT02V1 / F)</name>
    <name type="common">Meliniomyces variabilis</name>
    <dbReference type="NCBI Taxonomy" id="1149755"/>
    <lineage>
        <taxon>Eukaryota</taxon>
        <taxon>Fungi</taxon>
        <taxon>Dikarya</taxon>
        <taxon>Ascomycota</taxon>
        <taxon>Pezizomycotina</taxon>
        <taxon>Leotiomycetes</taxon>
        <taxon>Helotiales</taxon>
        <taxon>Hyaloscyphaceae</taxon>
        <taxon>Hyaloscypha</taxon>
        <taxon>Hyaloscypha variabilis</taxon>
    </lineage>
</organism>
<keyword evidence="3" id="KW-1185">Reference proteome</keyword>
<evidence type="ECO:0000313" key="2">
    <source>
        <dbReference type="EMBL" id="PMD41777.1"/>
    </source>
</evidence>